<keyword evidence="2 5" id="KW-0808">Transferase</keyword>
<comment type="catalytic activity">
    <reaction evidence="5">
        <text>UDP-N-acetyl-alpha-D-mannosamine + N-acetyl-alpha-D-glucosaminyl-di-trans,octa-cis-undecaprenyl diphosphate = N-acetyl-beta-D-mannosaminyl-(1-&gt;4)-N-acetyl-alpha-D-glucosaminyl di-trans,octa-cis-undecaprenyl diphosphate + UDP + H(+)</text>
        <dbReference type="Rhea" id="RHEA:16053"/>
        <dbReference type="ChEBI" id="CHEBI:15378"/>
        <dbReference type="ChEBI" id="CHEBI:58223"/>
        <dbReference type="ChEBI" id="CHEBI:62959"/>
        <dbReference type="ChEBI" id="CHEBI:68623"/>
        <dbReference type="ChEBI" id="CHEBI:132210"/>
        <dbReference type="EC" id="2.4.1.187"/>
    </reaction>
</comment>
<dbReference type="InterPro" id="IPR034714">
    <property type="entry name" value="TagA_TarA"/>
</dbReference>
<dbReference type="AlphaFoldDB" id="A0A6N8FCT4"/>
<dbReference type="EMBL" id="WOCA01000002">
    <property type="protein sequence ID" value="MUK87370.1"/>
    <property type="molecule type" value="Genomic_DNA"/>
</dbReference>
<dbReference type="RefSeq" id="WP_155667030.1">
    <property type="nucleotide sequence ID" value="NZ_WOCA01000002.1"/>
</dbReference>
<dbReference type="Proteomes" id="UP000469125">
    <property type="component" value="Unassembled WGS sequence"/>
</dbReference>
<organism evidence="6 7">
    <name type="scientific">Ornithinibacillus caprae</name>
    <dbReference type="NCBI Taxonomy" id="2678566"/>
    <lineage>
        <taxon>Bacteria</taxon>
        <taxon>Bacillati</taxon>
        <taxon>Bacillota</taxon>
        <taxon>Bacilli</taxon>
        <taxon>Bacillales</taxon>
        <taxon>Bacillaceae</taxon>
        <taxon>Ornithinibacillus</taxon>
    </lineage>
</organism>
<dbReference type="PANTHER" id="PTHR34136:SF1">
    <property type="entry name" value="UDP-N-ACETYL-D-MANNOSAMINURONIC ACID TRANSFERASE"/>
    <property type="match status" value="1"/>
</dbReference>
<evidence type="ECO:0000256" key="4">
    <source>
        <dbReference type="ARBA" id="ARBA00023316"/>
    </source>
</evidence>
<keyword evidence="7" id="KW-1185">Reference proteome</keyword>
<dbReference type="GO" id="GO:0071555">
    <property type="term" value="P:cell wall organization"/>
    <property type="evidence" value="ECO:0007669"/>
    <property type="project" value="UniProtKB-KW"/>
</dbReference>
<accession>A0A6N8FCT4</accession>
<comment type="pathway">
    <text evidence="5">Cell wall biogenesis; teichoic acid biosynthesis.</text>
</comment>
<dbReference type="NCBIfam" id="TIGR00696">
    <property type="entry name" value="wecG_tagA_cpsF"/>
    <property type="match status" value="1"/>
</dbReference>
<reference evidence="6 7" key="1">
    <citation type="submission" date="2019-11" db="EMBL/GenBank/DDBJ databases">
        <authorList>
            <person name="Li X."/>
        </authorList>
    </citation>
    <scope>NUCLEOTIDE SEQUENCE [LARGE SCALE GENOMIC DNA]</scope>
    <source>
        <strain evidence="6 7">L9</strain>
    </source>
</reference>
<evidence type="ECO:0000256" key="2">
    <source>
        <dbReference type="ARBA" id="ARBA00022679"/>
    </source>
</evidence>
<dbReference type="GO" id="GO:0019350">
    <property type="term" value="P:teichoic acid biosynthetic process"/>
    <property type="evidence" value="ECO:0007669"/>
    <property type="project" value="UniProtKB-UniRule"/>
</dbReference>
<dbReference type="PANTHER" id="PTHR34136">
    <property type="match status" value="1"/>
</dbReference>
<evidence type="ECO:0000313" key="6">
    <source>
        <dbReference type="EMBL" id="MUK87370.1"/>
    </source>
</evidence>
<dbReference type="CDD" id="cd06533">
    <property type="entry name" value="Glyco_transf_WecG_TagA"/>
    <property type="match status" value="1"/>
</dbReference>
<protein>
    <recommendedName>
        <fullName evidence="5">N-acetylglucosaminyldiphosphoundecaprenol N-acetyl-beta-D-mannosaminyltransferase</fullName>
        <ecNumber evidence="5">2.4.1.187</ecNumber>
    </recommendedName>
    <alternativeName>
        <fullName evidence="5">N-acetylmannosaminyltransferase</fullName>
    </alternativeName>
    <alternativeName>
        <fullName evidence="5">UDP-N-acetylmannosamine transferase</fullName>
    </alternativeName>
    <alternativeName>
        <fullName evidence="5">UDP-N-acetylmannosamine:N-acetylglucosaminyl pyrophosphorylundecaprenol N-acetylmannosaminyltransferase</fullName>
    </alternativeName>
</protein>
<gene>
    <name evidence="6" type="ORF">GMD78_03010</name>
</gene>
<evidence type="ECO:0000313" key="7">
    <source>
        <dbReference type="Proteomes" id="UP000469125"/>
    </source>
</evidence>
<evidence type="ECO:0000256" key="1">
    <source>
        <dbReference type="ARBA" id="ARBA00022676"/>
    </source>
</evidence>
<comment type="caution">
    <text evidence="6">The sequence shown here is derived from an EMBL/GenBank/DDBJ whole genome shotgun (WGS) entry which is preliminary data.</text>
</comment>
<dbReference type="Pfam" id="PF03808">
    <property type="entry name" value="Glyco_tran_WecG"/>
    <property type="match status" value="1"/>
</dbReference>
<dbReference type="HAMAP" id="MF_02070">
    <property type="entry name" value="TagA_TarA"/>
    <property type="match status" value="1"/>
</dbReference>
<proteinExistence type="inferred from homology"/>
<comment type="function">
    <text evidence="5">Catalyzes the conversion of GlcNAc-PP-undecaprenol into ManNAc-GlcNAc-PP-undecaprenol, the first committed lipid intermediate in the de novo synthesis of teichoic acid.</text>
</comment>
<keyword evidence="1 5" id="KW-0328">Glycosyltransferase</keyword>
<keyword evidence="3 5" id="KW-0777">Teichoic acid biosynthesis</keyword>
<name>A0A6N8FCT4_9BACI</name>
<sequence length="253" mass="29441">MTNVVYHKPNKNTENHVSIMDIHFISTTKTNLLSDELIPRLKNKEKCFIVTANPEIVMQTKEDAQFKHIVQTADFVVPDGVGIVIASKHKKQPIKERIPGFDLMLDLLKYANDNQLSCYFLGAKDYINNKAVSEINRRFPYLKVAGHHHGYFKGKESEVLREMKATKADLVFVALGSPQQERWIHKNIDQFSHGLFMGVGGSFDVLSGEVKRAPEKWIKLNLEWLYRLLKEPFRWKRILKVIEFMIRIYIKKE</sequence>
<keyword evidence="4 5" id="KW-0961">Cell wall biogenesis/degradation</keyword>
<dbReference type="InterPro" id="IPR004629">
    <property type="entry name" value="WecG_TagA_CpsF"/>
</dbReference>
<evidence type="ECO:0000256" key="5">
    <source>
        <dbReference type="HAMAP-Rule" id="MF_02070"/>
    </source>
</evidence>
<dbReference type="UniPathway" id="UPA00632"/>
<comment type="similarity">
    <text evidence="5">Belongs to the glycosyltransferase 26 family. TagA/TarA subfamily.</text>
</comment>
<dbReference type="GO" id="GO:0047244">
    <property type="term" value="F:N-acetylglucosaminyldiphosphoundecaprenol N-acetyl-beta-D-mannosaminyltransferase activity"/>
    <property type="evidence" value="ECO:0007669"/>
    <property type="project" value="UniProtKB-UniRule"/>
</dbReference>
<dbReference type="EC" id="2.4.1.187" evidence="5"/>
<evidence type="ECO:0000256" key="3">
    <source>
        <dbReference type="ARBA" id="ARBA00022944"/>
    </source>
</evidence>